<evidence type="ECO:0000313" key="4">
    <source>
        <dbReference type="Proteomes" id="UP000837803"/>
    </source>
</evidence>
<dbReference type="EMBL" id="CAKLPZ010000001">
    <property type="protein sequence ID" value="CAH0998841.1"/>
    <property type="molecule type" value="Genomic_DNA"/>
</dbReference>
<comment type="caution">
    <text evidence="3">The sequence shown here is derived from an EMBL/GenBank/DDBJ whole genome shotgun (WGS) entry which is preliminary data.</text>
</comment>
<dbReference type="RefSeq" id="WP_238749062.1">
    <property type="nucleotide sequence ID" value="NZ_CAKLPZ010000001.1"/>
</dbReference>
<feature type="chain" id="PRO_5045038022" description="PorZ N-terminal beta-propeller domain-containing protein" evidence="1">
    <location>
        <begin position="22"/>
        <end position="795"/>
    </location>
</feature>
<dbReference type="Proteomes" id="UP000837803">
    <property type="component" value="Unassembled WGS sequence"/>
</dbReference>
<name>A0ABM9AWK8_9BACT</name>
<dbReference type="InterPro" id="IPR015943">
    <property type="entry name" value="WD40/YVTN_repeat-like_dom_sf"/>
</dbReference>
<evidence type="ECO:0000313" key="3">
    <source>
        <dbReference type="EMBL" id="CAH0998841.1"/>
    </source>
</evidence>
<dbReference type="Gene3D" id="2.130.10.10">
    <property type="entry name" value="YVTN repeat-like/Quinoprotein amine dehydrogenase"/>
    <property type="match status" value="2"/>
</dbReference>
<keyword evidence="1" id="KW-0732">Signal</keyword>
<evidence type="ECO:0000256" key="1">
    <source>
        <dbReference type="SAM" id="SignalP"/>
    </source>
</evidence>
<proteinExistence type="predicted"/>
<keyword evidence="4" id="KW-1185">Reference proteome</keyword>
<dbReference type="SUPFAM" id="SSF63829">
    <property type="entry name" value="Calcium-dependent phosphotriesterase"/>
    <property type="match status" value="2"/>
</dbReference>
<reference evidence="3" key="1">
    <citation type="submission" date="2021-12" db="EMBL/GenBank/DDBJ databases">
        <authorList>
            <person name="Rodrigo-Torres L."/>
            <person name="Arahal R. D."/>
            <person name="Lucena T."/>
        </authorList>
    </citation>
    <scope>NUCLEOTIDE SEQUENCE</scope>
    <source>
        <strain evidence="3">CECT 8419</strain>
    </source>
</reference>
<evidence type="ECO:0000259" key="2">
    <source>
        <dbReference type="Pfam" id="PF21544"/>
    </source>
</evidence>
<dbReference type="Pfam" id="PF21544">
    <property type="entry name" value="PorZ_N_b_propeller"/>
    <property type="match status" value="1"/>
</dbReference>
<feature type="signal peptide" evidence="1">
    <location>
        <begin position="1"/>
        <end position="21"/>
    </location>
</feature>
<organism evidence="3 4">
    <name type="scientific">Neolewinella maritima</name>
    <dbReference type="NCBI Taxonomy" id="1383882"/>
    <lineage>
        <taxon>Bacteria</taxon>
        <taxon>Pseudomonadati</taxon>
        <taxon>Bacteroidota</taxon>
        <taxon>Saprospiria</taxon>
        <taxon>Saprospirales</taxon>
        <taxon>Lewinellaceae</taxon>
        <taxon>Neolewinella</taxon>
    </lineage>
</organism>
<protein>
    <recommendedName>
        <fullName evidence="2">PorZ N-terminal beta-propeller domain-containing protein</fullName>
    </recommendedName>
</protein>
<gene>
    <name evidence="3" type="ORF">LEM8419_00156</name>
</gene>
<feature type="domain" description="PorZ N-terminal beta-propeller" evidence="2">
    <location>
        <begin position="52"/>
        <end position="200"/>
    </location>
</feature>
<sequence length="795" mass="85468">MPLPNILLCLSLLLSAGCLTAQRDSLGQWTSLQSFSYGRYVTESAEDIIYSTGNALFLLDKADLSFTRLTRTEGLAGGRISLVKYHQPTETLLIVYDNSTIDLYRDGRFTTLQQIDNFNFSGDKRIYDLSFGADNRVYIAAGYGVSALSLNDETFTFTTFTGLRVNAVAEHDGGIYAATPEGLYRVPLTGVNLNDFTRWELLGPAQALPGDYSSSAVTVWQERLYFAVNEDVWRLSGSPTAVTGKPFYDTPQAGNTLVYLSGGPTRLLVGYRCAGGTCADGAVIALEESGSARSLPDCADRTNYALEDSDGRIWFGDDSYAVRHLESLAGECRRMTFPGPPKDQVYRLLHDGSSLWVAPGQLDENTTPFYDFEGVFRQMDGAWDIININNTGAFRGRDGSRGGDDDVATIIDVDYDPINDIHFLSSFFEGVIQIDGTDGAASLYDETNTSLQLAAGAGSGRIRAAGAATDADGFTYVAVSRATQSGIVSVRSPDGQWAALGQDCGLNIAIDIAVDQAGYVWVIHRGGANGGITVIDPNGTPMDPSDDRCRTITAGSGNNLPTNETRSIAVDVKGEVWIGTANGIIVFACGLDVFDEDLCPGTLPRVEGEDGFGSFLLETEEIRTIAVDGGNRKWLGTNGGAYLLSSDGREQLRYFNRGNSPLLGDVVRSIAIDPTTGTVYFGTELGVISYRGDATEAEPFFRELVVFPNPVEPGYTGPIAINGLIRNARVKITDLSGKLVQEGQAAGGQFVWSGTDYTGRRVTSGVYLVFASTGEGQFIGEAKPEGAVGKIVFIR</sequence>
<dbReference type="InterPro" id="IPR048954">
    <property type="entry name" value="PorZ_N"/>
</dbReference>
<dbReference type="Gene3D" id="2.60.40.4070">
    <property type="match status" value="1"/>
</dbReference>
<accession>A0ABM9AWK8</accession>